<organism evidence="11 12">
    <name type="scientific">Setomelanomma holmii</name>
    <dbReference type="NCBI Taxonomy" id="210430"/>
    <lineage>
        <taxon>Eukaryota</taxon>
        <taxon>Fungi</taxon>
        <taxon>Dikarya</taxon>
        <taxon>Ascomycota</taxon>
        <taxon>Pezizomycotina</taxon>
        <taxon>Dothideomycetes</taxon>
        <taxon>Pleosporomycetidae</taxon>
        <taxon>Pleosporales</taxon>
        <taxon>Pleosporineae</taxon>
        <taxon>Phaeosphaeriaceae</taxon>
        <taxon>Setomelanomma</taxon>
    </lineage>
</organism>
<dbReference type="Proteomes" id="UP000799777">
    <property type="component" value="Unassembled WGS sequence"/>
</dbReference>
<dbReference type="CDD" id="cd22584">
    <property type="entry name" value="Rcat_RBR_unk"/>
    <property type="match status" value="1"/>
</dbReference>
<feature type="region of interest" description="Disordered" evidence="9">
    <location>
        <begin position="308"/>
        <end position="354"/>
    </location>
</feature>
<name>A0A9P4HL64_9PLEO</name>
<accession>A0A9P4HL64</accession>
<comment type="catalytic activity">
    <reaction evidence="1">
        <text>[E2 ubiquitin-conjugating enzyme]-S-ubiquitinyl-L-cysteine + [acceptor protein]-L-lysine = [E2 ubiquitin-conjugating enzyme]-L-cysteine + [acceptor protein]-N(6)-ubiquitinyl-L-lysine.</text>
        <dbReference type="EC" id="2.3.2.31"/>
    </reaction>
</comment>
<dbReference type="GO" id="GO:0008270">
    <property type="term" value="F:zinc ion binding"/>
    <property type="evidence" value="ECO:0007669"/>
    <property type="project" value="UniProtKB-KW"/>
</dbReference>
<keyword evidence="7" id="KW-0833">Ubl conjugation pathway</keyword>
<dbReference type="Gene3D" id="1.20.120.1750">
    <property type="match status" value="1"/>
</dbReference>
<feature type="compositionally biased region" description="Basic and acidic residues" evidence="9">
    <location>
        <begin position="239"/>
        <end position="252"/>
    </location>
</feature>
<sequence>MSTPTPTQPPKSCVICGGTENEGELLIAAPCQRHFVCPDDISSFFQRATDNESLFPPKCCGQMFMLAEYEDYVPFDVAWAYQVKEAGEYAVLAKYRVYCANPPCATFLHPSAHVQDAEVGIAYAICEDEACGQLTCVGCKTLLDNGTQNHVCKKSEEEEKFKQTATEKGYQQCNVCGATVELAEACNHITCECGNDFCYICGADWPGLHGCPHYGPATYDEDGYNQDGFHRNTGLNHDGLTRRHDIARRRGEDPDDEDEDDDGEDDNPDWEVLQHLTPDQRIVVNALHRGAREDALDQLRITLFETQGITFGGHGQPHPEEEDDDGEEDIEDEDAAVDDEGAGQEQIAAPENNE</sequence>
<evidence type="ECO:0000256" key="5">
    <source>
        <dbReference type="ARBA" id="ARBA00022737"/>
    </source>
</evidence>
<feature type="non-terminal residue" evidence="11">
    <location>
        <position position="354"/>
    </location>
</feature>
<evidence type="ECO:0000256" key="1">
    <source>
        <dbReference type="ARBA" id="ARBA00001798"/>
    </source>
</evidence>
<gene>
    <name evidence="11" type="ORF">EK21DRAFT_52351</name>
</gene>
<feature type="compositionally biased region" description="Acidic residues" evidence="9">
    <location>
        <begin position="320"/>
        <end position="342"/>
    </location>
</feature>
<evidence type="ECO:0000256" key="7">
    <source>
        <dbReference type="ARBA" id="ARBA00022786"/>
    </source>
</evidence>
<evidence type="ECO:0000256" key="3">
    <source>
        <dbReference type="ARBA" id="ARBA00022679"/>
    </source>
</evidence>
<dbReference type="GO" id="GO:0061630">
    <property type="term" value="F:ubiquitin protein ligase activity"/>
    <property type="evidence" value="ECO:0007669"/>
    <property type="project" value="UniProtKB-EC"/>
</dbReference>
<dbReference type="PANTHER" id="PTHR11685">
    <property type="entry name" value="RBR FAMILY RING FINGER AND IBR DOMAIN-CONTAINING"/>
    <property type="match status" value="1"/>
</dbReference>
<keyword evidence="12" id="KW-1185">Reference proteome</keyword>
<dbReference type="InterPro" id="IPR031127">
    <property type="entry name" value="E3_UB_ligase_RBR"/>
</dbReference>
<dbReference type="Pfam" id="PF01485">
    <property type="entry name" value="IBR"/>
    <property type="match status" value="1"/>
</dbReference>
<dbReference type="EMBL" id="ML978155">
    <property type="protein sequence ID" value="KAF2036042.1"/>
    <property type="molecule type" value="Genomic_DNA"/>
</dbReference>
<evidence type="ECO:0000256" key="2">
    <source>
        <dbReference type="ARBA" id="ARBA00012251"/>
    </source>
</evidence>
<evidence type="ECO:0000313" key="12">
    <source>
        <dbReference type="Proteomes" id="UP000799777"/>
    </source>
</evidence>
<evidence type="ECO:0000256" key="6">
    <source>
        <dbReference type="ARBA" id="ARBA00022771"/>
    </source>
</evidence>
<dbReference type="SUPFAM" id="SSF57850">
    <property type="entry name" value="RING/U-box"/>
    <property type="match status" value="1"/>
</dbReference>
<proteinExistence type="predicted"/>
<feature type="domain" description="RING-type" evidence="10">
    <location>
        <begin position="9"/>
        <end position="221"/>
    </location>
</feature>
<evidence type="ECO:0000256" key="4">
    <source>
        <dbReference type="ARBA" id="ARBA00022723"/>
    </source>
</evidence>
<keyword evidence="6" id="KW-0863">Zinc-finger</keyword>
<dbReference type="OrthoDB" id="10009520at2759"/>
<comment type="caution">
    <text evidence="11">The sequence shown here is derived from an EMBL/GenBank/DDBJ whole genome shotgun (WGS) entry which is preliminary data.</text>
</comment>
<keyword evidence="4" id="KW-0479">Metal-binding</keyword>
<evidence type="ECO:0000256" key="9">
    <source>
        <dbReference type="SAM" id="MobiDB-lite"/>
    </source>
</evidence>
<dbReference type="PROSITE" id="PS51873">
    <property type="entry name" value="TRIAD"/>
    <property type="match status" value="1"/>
</dbReference>
<dbReference type="AlphaFoldDB" id="A0A9P4HL64"/>
<dbReference type="GO" id="GO:0016567">
    <property type="term" value="P:protein ubiquitination"/>
    <property type="evidence" value="ECO:0007669"/>
    <property type="project" value="InterPro"/>
</dbReference>
<dbReference type="InterPro" id="IPR044066">
    <property type="entry name" value="TRIAD_supradom"/>
</dbReference>
<dbReference type="InterPro" id="IPR002867">
    <property type="entry name" value="IBR_dom"/>
</dbReference>
<reference evidence="11" key="1">
    <citation type="journal article" date="2020" name="Stud. Mycol.">
        <title>101 Dothideomycetes genomes: a test case for predicting lifestyles and emergence of pathogens.</title>
        <authorList>
            <person name="Haridas S."/>
            <person name="Albert R."/>
            <person name="Binder M."/>
            <person name="Bloem J."/>
            <person name="Labutti K."/>
            <person name="Salamov A."/>
            <person name="Andreopoulos B."/>
            <person name="Baker S."/>
            <person name="Barry K."/>
            <person name="Bills G."/>
            <person name="Bluhm B."/>
            <person name="Cannon C."/>
            <person name="Castanera R."/>
            <person name="Culley D."/>
            <person name="Daum C."/>
            <person name="Ezra D."/>
            <person name="Gonzalez J."/>
            <person name="Henrissat B."/>
            <person name="Kuo A."/>
            <person name="Liang C."/>
            <person name="Lipzen A."/>
            <person name="Lutzoni F."/>
            <person name="Magnuson J."/>
            <person name="Mondo S."/>
            <person name="Nolan M."/>
            <person name="Ohm R."/>
            <person name="Pangilinan J."/>
            <person name="Park H.-J."/>
            <person name="Ramirez L."/>
            <person name="Alfaro M."/>
            <person name="Sun H."/>
            <person name="Tritt A."/>
            <person name="Yoshinaga Y."/>
            <person name="Zwiers L.-H."/>
            <person name="Turgeon B."/>
            <person name="Goodwin S."/>
            <person name="Spatafora J."/>
            <person name="Crous P."/>
            <person name="Grigoriev I."/>
        </authorList>
    </citation>
    <scope>NUCLEOTIDE SEQUENCE</scope>
    <source>
        <strain evidence="11">CBS 110217</strain>
    </source>
</reference>
<keyword evidence="3" id="KW-0808">Transferase</keyword>
<keyword evidence="5" id="KW-0677">Repeat</keyword>
<evidence type="ECO:0000259" key="10">
    <source>
        <dbReference type="PROSITE" id="PS51873"/>
    </source>
</evidence>
<feature type="compositionally biased region" description="Acidic residues" evidence="9">
    <location>
        <begin position="253"/>
        <end position="269"/>
    </location>
</feature>
<protein>
    <recommendedName>
        <fullName evidence="2">RBR-type E3 ubiquitin transferase</fullName>
        <ecNumber evidence="2">2.3.2.31</ecNumber>
    </recommendedName>
</protein>
<keyword evidence="8" id="KW-0862">Zinc</keyword>
<dbReference type="EC" id="2.3.2.31" evidence="2"/>
<feature type="region of interest" description="Disordered" evidence="9">
    <location>
        <begin position="230"/>
        <end position="272"/>
    </location>
</feature>
<evidence type="ECO:0000256" key="8">
    <source>
        <dbReference type="ARBA" id="ARBA00022833"/>
    </source>
</evidence>
<evidence type="ECO:0000313" key="11">
    <source>
        <dbReference type="EMBL" id="KAF2036042.1"/>
    </source>
</evidence>